<dbReference type="AlphaFoldDB" id="A0ABD4XJP1"/>
<dbReference type="InterPro" id="IPR017853">
    <property type="entry name" value="GH"/>
</dbReference>
<organism evidence="1 2">
    <name type="scientific">Weissella paramesenteroides</name>
    <name type="common">Leuconostoc paramesenteroides</name>
    <dbReference type="NCBI Taxonomy" id="1249"/>
    <lineage>
        <taxon>Bacteria</taxon>
        <taxon>Bacillati</taxon>
        <taxon>Bacillota</taxon>
        <taxon>Bacilli</taxon>
        <taxon>Lactobacillales</taxon>
        <taxon>Lactobacillaceae</taxon>
        <taxon>Weissella</taxon>
    </lineage>
</organism>
<proteinExistence type="predicted"/>
<dbReference type="EMBL" id="JAANXN010000008">
    <property type="protein sequence ID" value="MDF8371391.1"/>
    <property type="molecule type" value="Genomic_DNA"/>
</dbReference>
<dbReference type="Proteomes" id="UP001215461">
    <property type="component" value="Unassembled WGS sequence"/>
</dbReference>
<dbReference type="PANTHER" id="PTHR12631:SF10">
    <property type="entry name" value="BETA-XYLOSIDASE-LIKE PROTEIN-RELATED"/>
    <property type="match status" value="1"/>
</dbReference>
<sequence length="328" mass="37589">MNNKITFGIYPLSPAGTPFGLAEGPEDDFDSIMASLNELRANGQKVIPRMYFVYTPEWAEKLLKNAEKFARLGLLENIVIGVGDWTKNDDTMVNLKHWQEFIEQVIVRYGSQLYSLQITNEPNLSFMEGSKPYVYDVLITGVLTARRVLDDLNFLTVKVGFGSVPESNVSVKNFWPNLMSKAPLDFMSKVDFVGHNFYVDVFEEVELTDEEIIENTQRHLVKLRQILDKNNLSQAEIFVSENGWPTGINPMTKRIRNDERQAQVLTMVVDTIVDLSNRLNISHYSLFGLRDADTQQNDLFYHYGILKSDYSKKPGFDAFKTLVQKYGR</sequence>
<evidence type="ECO:0000313" key="1">
    <source>
        <dbReference type="EMBL" id="MDF8371391.1"/>
    </source>
</evidence>
<name>A0ABD4XJP1_WEIPA</name>
<gene>
    <name evidence="1" type="ORF">G9403_07005</name>
</gene>
<dbReference type="SUPFAM" id="SSF51445">
    <property type="entry name" value="(Trans)glycosidases"/>
    <property type="match status" value="1"/>
</dbReference>
<dbReference type="InterPro" id="IPR051923">
    <property type="entry name" value="Glycosyl_Hydrolase_39"/>
</dbReference>
<reference evidence="1 2" key="1">
    <citation type="submission" date="2020-03" db="EMBL/GenBank/DDBJ databases">
        <title>Comparative genomics of Weissella paramesenteroides.</title>
        <authorList>
            <person name="Kant R."/>
            <person name="Takala T."/>
            <person name="Saris P."/>
        </authorList>
    </citation>
    <scope>NUCLEOTIDE SEQUENCE [LARGE SCALE GENOMIC DNA]</scope>
    <source>
        <strain evidence="1 2">SJ27-4</strain>
    </source>
</reference>
<evidence type="ECO:0000313" key="2">
    <source>
        <dbReference type="Proteomes" id="UP001215461"/>
    </source>
</evidence>
<dbReference type="Gene3D" id="3.20.20.80">
    <property type="entry name" value="Glycosidases"/>
    <property type="match status" value="1"/>
</dbReference>
<dbReference type="RefSeq" id="WP_140836887.1">
    <property type="nucleotide sequence ID" value="NZ_CAXLJE010000005.1"/>
</dbReference>
<accession>A0ABD4XJP1</accession>
<dbReference type="PANTHER" id="PTHR12631">
    <property type="entry name" value="ALPHA-L-IDURONIDASE"/>
    <property type="match status" value="1"/>
</dbReference>
<comment type="caution">
    <text evidence="1">The sequence shown here is derived from an EMBL/GenBank/DDBJ whole genome shotgun (WGS) entry which is preliminary data.</text>
</comment>
<protein>
    <submittedName>
        <fullName evidence="1">Uncharacterized protein</fullName>
    </submittedName>
</protein>